<organism evidence="2 3">
    <name type="scientific">Meloidogyne graminicola</name>
    <dbReference type="NCBI Taxonomy" id="189291"/>
    <lineage>
        <taxon>Eukaryota</taxon>
        <taxon>Metazoa</taxon>
        <taxon>Ecdysozoa</taxon>
        <taxon>Nematoda</taxon>
        <taxon>Chromadorea</taxon>
        <taxon>Rhabditida</taxon>
        <taxon>Tylenchina</taxon>
        <taxon>Tylenchomorpha</taxon>
        <taxon>Tylenchoidea</taxon>
        <taxon>Meloidogynidae</taxon>
        <taxon>Meloidogyninae</taxon>
        <taxon>Meloidogyne</taxon>
    </lineage>
</organism>
<proteinExistence type="predicted"/>
<evidence type="ECO:0000256" key="1">
    <source>
        <dbReference type="SAM" id="Phobius"/>
    </source>
</evidence>
<sequence length="93" mass="10898">MNSESRELFFKFLKYSNKGIEKELKNLINIIIKSDLNKKENNSSIISILCCWTLTTYAINTLFLLNYDDMIKISEGINIIDTYKLLNKLINEK</sequence>
<name>A0A8S9ZI67_9BILA</name>
<dbReference type="AlphaFoldDB" id="A0A8S9ZI67"/>
<accession>A0A8S9ZI67</accession>
<dbReference type="EMBL" id="JABEBT010000087">
    <property type="protein sequence ID" value="KAF7632996.1"/>
    <property type="molecule type" value="Genomic_DNA"/>
</dbReference>
<protein>
    <submittedName>
        <fullName evidence="2">Uncharacterized protein</fullName>
    </submittedName>
</protein>
<keyword evidence="1" id="KW-0472">Membrane</keyword>
<dbReference type="Proteomes" id="UP000605970">
    <property type="component" value="Unassembled WGS sequence"/>
</dbReference>
<feature type="transmembrane region" description="Helical" evidence="1">
    <location>
        <begin position="45"/>
        <end position="65"/>
    </location>
</feature>
<comment type="caution">
    <text evidence="2">The sequence shown here is derived from an EMBL/GenBank/DDBJ whole genome shotgun (WGS) entry which is preliminary data.</text>
</comment>
<evidence type="ECO:0000313" key="3">
    <source>
        <dbReference type="Proteomes" id="UP000605970"/>
    </source>
</evidence>
<gene>
    <name evidence="2" type="ORF">Mgra_00007578</name>
</gene>
<keyword evidence="1" id="KW-1133">Transmembrane helix</keyword>
<reference evidence="2" key="1">
    <citation type="journal article" date="2020" name="Ecol. Evol.">
        <title>Genome structure and content of the rice root-knot nematode (Meloidogyne graminicola).</title>
        <authorList>
            <person name="Phan N.T."/>
            <person name="Danchin E.G.J."/>
            <person name="Klopp C."/>
            <person name="Perfus-Barbeoch L."/>
            <person name="Kozlowski D.K."/>
            <person name="Koutsovoulos G.D."/>
            <person name="Lopez-Roques C."/>
            <person name="Bouchez O."/>
            <person name="Zahm M."/>
            <person name="Besnard G."/>
            <person name="Bellafiore S."/>
        </authorList>
    </citation>
    <scope>NUCLEOTIDE SEQUENCE</scope>
    <source>
        <strain evidence="2">VN-18</strain>
    </source>
</reference>
<keyword evidence="3" id="KW-1185">Reference proteome</keyword>
<dbReference type="OrthoDB" id="10474560at2759"/>
<evidence type="ECO:0000313" key="2">
    <source>
        <dbReference type="EMBL" id="KAF7632996.1"/>
    </source>
</evidence>
<keyword evidence="1" id="KW-0812">Transmembrane</keyword>